<comment type="similarity">
    <text evidence="1">Belongs to the UPF0260 family.</text>
</comment>
<dbReference type="STRING" id="472175.EL18_00657"/>
<evidence type="ECO:0000313" key="3">
    <source>
        <dbReference type="Proteomes" id="UP000053675"/>
    </source>
</evidence>
<dbReference type="Pfam" id="PF03692">
    <property type="entry name" value="CxxCxxCC"/>
    <property type="match status" value="1"/>
</dbReference>
<dbReference type="AlphaFoldDB" id="A0A084U9K4"/>
<reference evidence="2 3" key="1">
    <citation type="submission" date="2014-05" db="EMBL/GenBank/DDBJ databases">
        <title>Draft Genome Sequence of Nitratireductor basaltis Strain UMTGB225, A Marine Bacterium Isolated from Green Barrel Tunicate.</title>
        <authorList>
            <person name="Gan H.Y."/>
        </authorList>
    </citation>
    <scope>NUCLEOTIDE SEQUENCE [LARGE SCALE GENOMIC DNA]</scope>
    <source>
        <strain evidence="2 3">UMTGB225</strain>
    </source>
</reference>
<dbReference type="NCBIfam" id="NF003507">
    <property type="entry name" value="PRK05170.2-5"/>
    <property type="match status" value="1"/>
</dbReference>
<dbReference type="eggNOG" id="COG2983">
    <property type="taxonomic scope" value="Bacteria"/>
</dbReference>
<dbReference type="Proteomes" id="UP000053675">
    <property type="component" value="Unassembled WGS sequence"/>
</dbReference>
<sequence length="147" mass="16551">MKDFWKKKSLSELTPQEWESLCDGCGKCCLAKLEDEDTGEIHWTSVACRLFDAGTCRCSNYANRLATVPDCVQLTPDNVTRLAWLPSTCAYKLVAEGKELYPWHPLVSGRAETVHEAGISVRGKVSALEQELDEVEDYLDHMLQEEP</sequence>
<organism evidence="2 3">
    <name type="scientific">Nitratireductor basaltis</name>
    <dbReference type="NCBI Taxonomy" id="472175"/>
    <lineage>
        <taxon>Bacteria</taxon>
        <taxon>Pseudomonadati</taxon>
        <taxon>Pseudomonadota</taxon>
        <taxon>Alphaproteobacteria</taxon>
        <taxon>Hyphomicrobiales</taxon>
        <taxon>Phyllobacteriaceae</taxon>
        <taxon>Nitratireductor</taxon>
    </lineage>
</organism>
<dbReference type="PIRSF" id="PIRSF006173">
    <property type="entry name" value="UCP006173"/>
    <property type="match status" value="1"/>
</dbReference>
<dbReference type="PANTHER" id="PTHR37421:SF1">
    <property type="entry name" value="UPF0260 PROTEIN YCGN"/>
    <property type="match status" value="1"/>
</dbReference>
<dbReference type="EMBL" id="JMQM01000001">
    <property type="protein sequence ID" value="KFB09640.1"/>
    <property type="molecule type" value="Genomic_DNA"/>
</dbReference>
<evidence type="ECO:0000313" key="2">
    <source>
        <dbReference type="EMBL" id="KFB09640.1"/>
    </source>
</evidence>
<dbReference type="InterPro" id="IPR005358">
    <property type="entry name" value="Puta_zinc/iron-chelating_dom"/>
</dbReference>
<dbReference type="RefSeq" id="WP_036483867.1">
    <property type="nucleotide sequence ID" value="NZ_JMQM01000001.1"/>
</dbReference>
<comment type="caution">
    <text evidence="2">The sequence shown here is derived from an EMBL/GenBank/DDBJ whole genome shotgun (WGS) entry which is preliminary data.</text>
</comment>
<dbReference type="InterPro" id="IPR008228">
    <property type="entry name" value="UCP006173"/>
</dbReference>
<gene>
    <name evidence="2" type="ORF">EL18_00657</name>
</gene>
<accession>A0A084U9K4</accession>
<dbReference type="HAMAP" id="MF_00676">
    <property type="entry name" value="UPF0260"/>
    <property type="match status" value="1"/>
</dbReference>
<dbReference type="PANTHER" id="PTHR37421">
    <property type="entry name" value="UPF0260 PROTEIN YCGN"/>
    <property type="match status" value="1"/>
</dbReference>
<dbReference type="NCBIfam" id="NF003501">
    <property type="entry name" value="PRK05170.1-5"/>
    <property type="match status" value="1"/>
</dbReference>
<dbReference type="OrthoDB" id="9786855at2"/>
<keyword evidence="3" id="KW-1185">Reference proteome</keyword>
<evidence type="ECO:0000256" key="1">
    <source>
        <dbReference type="HAMAP-Rule" id="MF_00676"/>
    </source>
</evidence>
<name>A0A084U9K4_9HYPH</name>
<dbReference type="PATRIC" id="fig|472175.3.peg.672"/>
<protein>
    <recommendedName>
        <fullName evidence="1">UPF0260 protein EL18_00657</fullName>
    </recommendedName>
</protein>
<proteinExistence type="inferred from homology"/>